<reference evidence="1 2" key="1">
    <citation type="journal article" date="2015" name="Sci. Rep.">
        <title>The power of single molecule real-time sequencing technology in the de novo assembly of a eukaryotic genome.</title>
        <authorList>
            <person name="Sakai H."/>
            <person name="Naito K."/>
            <person name="Ogiso-Tanaka E."/>
            <person name="Takahashi Y."/>
            <person name="Iseki K."/>
            <person name="Muto C."/>
            <person name="Satou K."/>
            <person name="Teruya K."/>
            <person name="Shiroma A."/>
            <person name="Shimoji M."/>
            <person name="Hirano T."/>
            <person name="Itoh T."/>
            <person name="Kaga A."/>
            <person name="Tomooka N."/>
        </authorList>
    </citation>
    <scope>NUCLEOTIDE SEQUENCE [LARGE SCALE GENOMIC DNA]</scope>
    <source>
        <strain evidence="2">cv. Shumari</strain>
    </source>
</reference>
<gene>
    <name evidence="1" type="primary">Vigan.04G203700</name>
    <name evidence="1" type="ORF">VIGAN_04203700</name>
</gene>
<dbReference type="EMBL" id="AP015037">
    <property type="protein sequence ID" value="BAT84616.1"/>
    <property type="molecule type" value="Genomic_DNA"/>
</dbReference>
<protein>
    <submittedName>
        <fullName evidence="1">Uncharacterized protein</fullName>
    </submittedName>
</protein>
<organism evidence="1 2">
    <name type="scientific">Vigna angularis var. angularis</name>
    <dbReference type="NCBI Taxonomy" id="157739"/>
    <lineage>
        <taxon>Eukaryota</taxon>
        <taxon>Viridiplantae</taxon>
        <taxon>Streptophyta</taxon>
        <taxon>Embryophyta</taxon>
        <taxon>Tracheophyta</taxon>
        <taxon>Spermatophyta</taxon>
        <taxon>Magnoliopsida</taxon>
        <taxon>eudicotyledons</taxon>
        <taxon>Gunneridae</taxon>
        <taxon>Pentapetalae</taxon>
        <taxon>rosids</taxon>
        <taxon>fabids</taxon>
        <taxon>Fabales</taxon>
        <taxon>Fabaceae</taxon>
        <taxon>Papilionoideae</taxon>
        <taxon>50 kb inversion clade</taxon>
        <taxon>NPAAA clade</taxon>
        <taxon>indigoferoid/millettioid clade</taxon>
        <taxon>Phaseoleae</taxon>
        <taxon>Vigna</taxon>
    </lineage>
</organism>
<proteinExistence type="predicted"/>
<accession>A0A0S3RVQ6</accession>
<keyword evidence="2" id="KW-1185">Reference proteome</keyword>
<sequence length="97" mass="10889">MSKPKNGACHPPLVLYKVTKPPFYRESSKAEKEKKERKGEESITTLEASRINLQLTLTSLLFNRKPLLGSISILVRSVSGPASVGPWSLRLVLLYFF</sequence>
<feature type="non-terminal residue" evidence="1">
    <location>
        <position position="97"/>
    </location>
</feature>
<evidence type="ECO:0000313" key="2">
    <source>
        <dbReference type="Proteomes" id="UP000291084"/>
    </source>
</evidence>
<dbReference type="AlphaFoldDB" id="A0A0S3RVQ6"/>
<dbReference type="Proteomes" id="UP000291084">
    <property type="component" value="Chromosome 4"/>
</dbReference>
<name>A0A0S3RVQ6_PHAAN</name>
<evidence type="ECO:0000313" key="1">
    <source>
        <dbReference type="EMBL" id="BAT84616.1"/>
    </source>
</evidence>